<dbReference type="Proteomes" id="UP000195807">
    <property type="component" value="Chromosome"/>
</dbReference>
<proteinExistence type="predicted"/>
<evidence type="ECO:0008006" key="4">
    <source>
        <dbReference type="Google" id="ProtNLM"/>
    </source>
</evidence>
<accession>A0A1Z1FDZ8</accession>
<gene>
    <name evidence="2" type="ORF">A9D14_13395</name>
</gene>
<organism evidence="2 3">
    <name type="scientific">Croceicoccus marinus</name>
    <dbReference type="NCBI Taxonomy" id="450378"/>
    <lineage>
        <taxon>Bacteria</taxon>
        <taxon>Pseudomonadati</taxon>
        <taxon>Pseudomonadota</taxon>
        <taxon>Alphaproteobacteria</taxon>
        <taxon>Sphingomonadales</taxon>
        <taxon>Erythrobacteraceae</taxon>
        <taxon>Croceicoccus</taxon>
    </lineage>
</organism>
<evidence type="ECO:0000313" key="2">
    <source>
        <dbReference type="EMBL" id="ARU16972.1"/>
    </source>
</evidence>
<reference evidence="2 3" key="1">
    <citation type="submission" date="2017-01" db="EMBL/GenBank/DDBJ databases">
        <title>Complete genome sequence of esterase-producing bacterium Croceicoccus marinus E4A9.</title>
        <authorList>
            <person name="Wu Y.-H."/>
            <person name="Cheng H."/>
            <person name="Xu L."/>
            <person name="Huo Y.-Y."/>
            <person name="Wang C.-S."/>
            <person name="Xu X.-W."/>
        </authorList>
    </citation>
    <scope>NUCLEOTIDE SEQUENCE [LARGE SCALE GENOMIC DNA]</scope>
    <source>
        <strain evidence="2 3">E4A9</strain>
    </source>
</reference>
<dbReference type="OrthoDB" id="7391761at2"/>
<dbReference type="KEGG" id="cman:A9D14_13395"/>
<keyword evidence="1" id="KW-0472">Membrane</keyword>
<dbReference type="STRING" id="450378.GCA_001661675_02690"/>
<dbReference type="AlphaFoldDB" id="A0A1Z1FDZ8"/>
<protein>
    <recommendedName>
        <fullName evidence="4">DoxX family protein</fullName>
    </recommendedName>
</protein>
<dbReference type="EMBL" id="CP019602">
    <property type="protein sequence ID" value="ARU16972.1"/>
    <property type="molecule type" value="Genomic_DNA"/>
</dbReference>
<name>A0A1Z1FDZ8_9SPHN</name>
<dbReference type="RefSeq" id="WP_066847359.1">
    <property type="nucleotide sequence ID" value="NZ_CP019602.1"/>
</dbReference>
<keyword evidence="1" id="KW-0812">Transmembrane</keyword>
<feature type="transmembrane region" description="Helical" evidence="1">
    <location>
        <begin position="34"/>
        <end position="57"/>
    </location>
</feature>
<keyword evidence="1" id="KW-1133">Transmembrane helix</keyword>
<keyword evidence="3" id="KW-1185">Reference proteome</keyword>
<evidence type="ECO:0000256" key="1">
    <source>
        <dbReference type="SAM" id="Phobius"/>
    </source>
</evidence>
<feature type="transmembrane region" description="Helical" evidence="1">
    <location>
        <begin position="69"/>
        <end position="88"/>
    </location>
</feature>
<evidence type="ECO:0000313" key="3">
    <source>
        <dbReference type="Proteomes" id="UP000195807"/>
    </source>
</evidence>
<sequence length="92" mass="9868">MALFLLFLLGVGNFTLHKAVLESGHPLLGQMPWFVHMLGGRFGLVVEYLLLTAAMLISYNSDGSGGTGAALAYLGYTIANALAAWLIITRRV</sequence>